<proteinExistence type="predicted"/>
<reference evidence="1 2" key="1">
    <citation type="submission" date="2018-03" db="EMBL/GenBank/DDBJ databases">
        <title>Genomic Encyclopedia of Type Strains, Phase III (KMG-III): the genomes of soil and plant-associated and newly described type strains.</title>
        <authorList>
            <person name="Whitman W."/>
        </authorList>
    </citation>
    <scope>NUCLEOTIDE SEQUENCE [LARGE SCALE GENOMIC DNA]</scope>
    <source>
        <strain evidence="1 2">CGMCC 4.7097</strain>
    </source>
</reference>
<evidence type="ECO:0000313" key="1">
    <source>
        <dbReference type="EMBL" id="PSL53397.1"/>
    </source>
</evidence>
<dbReference type="Pfam" id="PF08012">
    <property type="entry name" value="DUF1702"/>
    <property type="match status" value="1"/>
</dbReference>
<protein>
    <submittedName>
        <fullName evidence="1">Uncharacterized protein DUF1702</fullName>
    </submittedName>
</protein>
<sequence>MSALRALRRRLLTPKISDTLMETRGFRVKNQESKELLETVGRMFIAGYAYAVESRHPRDAEEALERLPTRFKGFAYEGAGMGFAVLDGLPFGHSRHVEQFLEGRAAEHIYMVYVGIGWAMARLPRFRWPADTTTDPLLRWLVLDGYGFHQAYFHTDKYVHGQQVDHDFPWPAAGPRAYTLRALDQGIGRAMWFVGGTDAEHVADLIDGFPEHRREDLYSGAGLAATYAGGVTEDELQLFRERSGQHVGMVAQASAFAAEARVKAGLLVPHTGLATRIFCGMEPEKAARITQDVRPAPPITDGTEPAFETWRQRIAAEFVHQEGVGT</sequence>
<keyword evidence="2" id="KW-1185">Reference proteome</keyword>
<name>A0A2P8I4J9_SACCR</name>
<dbReference type="InterPro" id="IPR012964">
    <property type="entry name" value="DUF1702"/>
</dbReference>
<organism evidence="1 2">
    <name type="scientific">Saccharothrix carnea</name>
    <dbReference type="NCBI Taxonomy" id="1280637"/>
    <lineage>
        <taxon>Bacteria</taxon>
        <taxon>Bacillati</taxon>
        <taxon>Actinomycetota</taxon>
        <taxon>Actinomycetes</taxon>
        <taxon>Pseudonocardiales</taxon>
        <taxon>Pseudonocardiaceae</taxon>
        <taxon>Saccharothrix</taxon>
    </lineage>
</organism>
<dbReference type="EMBL" id="PYAX01000009">
    <property type="protein sequence ID" value="PSL53397.1"/>
    <property type="molecule type" value="Genomic_DNA"/>
</dbReference>
<dbReference type="AlphaFoldDB" id="A0A2P8I4J9"/>
<evidence type="ECO:0000313" key="2">
    <source>
        <dbReference type="Proteomes" id="UP000241118"/>
    </source>
</evidence>
<accession>A0A2P8I4J9</accession>
<dbReference type="RefSeq" id="WP_106618252.1">
    <property type="nucleotide sequence ID" value="NZ_PYAX01000009.1"/>
</dbReference>
<gene>
    <name evidence="1" type="ORF">B0I31_109187</name>
</gene>
<dbReference type="Proteomes" id="UP000241118">
    <property type="component" value="Unassembled WGS sequence"/>
</dbReference>
<comment type="caution">
    <text evidence="1">The sequence shown here is derived from an EMBL/GenBank/DDBJ whole genome shotgun (WGS) entry which is preliminary data.</text>
</comment>
<dbReference type="OrthoDB" id="2530105at2"/>